<organism evidence="1 2">
    <name type="scientific">Acidobacterium capsulatum (strain ATCC 51196 / DSM 11244 / BCRC 80197 / JCM 7670 / NBRC 15755 / NCIMB 13165 / 161)</name>
    <dbReference type="NCBI Taxonomy" id="240015"/>
    <lineage>
        <taxon>Bacteria</taxon>
        <taxon>Pseudomonadati</taxon>
        <taxon>Acidobacteriota</taxon>
        <taxon>Terriglobia</taxon>
        <taxon>Terriglobales</taxon>
        <taxon>Acidobacteriaceae</taxon>
        <taxon>Acidobacterium</taxon>
    </lineage>
</organism>
<accession>C1F171</accession>
<reference evidence="1 2" key="1">
    <citation type="journal article" date="2009" name="Appl. Environ. Microbiol.">
        <title>Three genomes from the phylum Acidobacteria provide insight into the lifestyles of these microorganisms in soils.</title>
        <authorList>
            <person name="Ward N.L."/>
            <person name="Challacombe J.F."/>
            <person name="Janssen P.H."/>
            <person name="Henrissat B."/>
            <person name="Coutinho P.M."/>
            <person name="Wu M."/>
            <person name="Xie G."/>
            <person name="Haft D.H."/>
            <person name="Sait M."/>
            <person name="Badger J."/>
            <person name="Barabote R.D."/>
            <person name="Bradley B."/>
            <person name="Brettin T.S."/>
            <person name="Brinkac L.M."/>
            <person name="Bruce D."/>
            <person name="Creasy T."/>
            <person name="Daugherty S.C."/>
            <person name="Davidsen T.M."/>
            <person name="DeBoy R.T."/>
            <person name="Detter J.C."/>
            <person name="Dodson R.J."/>
            <person name="Durkin A.S."/>
            <person name="Ganapathy A."/>
            <person name="Gwinn-Giglio M."/>
            <person name="Han C.S."/>
            <person name="Khouri H."/>
            <person name="Kiss H."/>
            <person name="Kothari S.P."/>
            <person name="Madupu R."/>
            <person name="Nelson K.E."/>
            <person name="Nelson W.C."/>
            <person name="Paulsen I."/>
            <person name="Penn K."/>
            <person name="Ren Q."/>
            <person name="Rosovitz M.J."/>
            <person name="Selengut J.D."/>
            <person name="Shrivastava S."/>
            <person name="Sullivan S.A."/>
            <person name="Tapia R."/>
            <person name="Thompson L.S."/>
            <person name="Watkins K.L."/>
            <person name="Yang Q."/>
            <person name="Yu C."/>
            <person name="Zafar N."/>
            <person name="Zhou L."/>
            <person name="Kuske C.R."/>
        </authorList>
    </citation>
    <scope>NUCLEOTIDE SEQUENCE [LARGE SCALE GENOMIC DNA]</scope>
    <source>
        <strain evidence="2">ATCC 51196 / DSM 11244 / BCRC 80197 / JCM 7670 / NBRC 15755 / NCIMB 13165 / 161</strain>
    </source>
</reference>
<name>C1F171_ACIC5</name>
<evidence type="ECO:0000313" key="2">
    <source>
        <dbReference type="Proteomes" id="UP000002207"/>
    </source>
</evidence>
<gene>
    <name evidence="1" type="ordered locus">ACP_2374</name>
</gene>
<keyword evidence="2" id="KW-1185">Reference proteome</keyword>
<dbReference type="KEGG" id="aca:ACP_2374"/>
<dbReference type="EMBL" id="CP001472">
    <property type="protein sequence ID" value="ACO32729.1"/>
    <property type="molecule type" value="Genomic_DNA"/>
</dbReference>
<dbReference type="Proteomes" id="UP000002207">
    <property type="component" value="Chromosome"/>
</dbReference>
<evidence type="ECO:0000313" key="1">
    <source>
        <dbReference type="EMBL" id="ACO32729.1"/>
    </source>
</evidence>
<proteinExistence type="predicted"/>
<protein>
    <submittedName>
        <fullName evidence="1">Uncharacterized protein</fullName>
    </submittedName>
</protein>
<dbReference type="InParanoid" id="C1F171"/>
<dbReference type="HOGENOM" id="CLU_3131167_0_0_0"/>
<dbReference type="AlphaFoldDB" id="C1F171"/>
<sequence length="49" mass="5597">MKPCLHSEQLACYHSSFNAPPYLYAQPLMELRKGHCELFSISDAVPLPY</sequence>